<reference evidence="5 6" key="1">
    <citation type="submission" date="2020-02" db="EMBL/GenBank/DDBJ databases">
        <title>Whole-genome analyses of novel actinobacteria.</title>
        <authorList>
            <person name="Sahin N."/>
        </authorList>
    </citation>
    <scope>NUCLEOTIDE SEQUENCE [LARGE SCALE GENOMIC DNA]</scope>
    <source>
        <strain evidence="5 6">A7024</strain>
    </source>
</reference>
<accession>A0A6G4U5C6</accession>
<dbReference type="SUPFAM" id="SSF53850">
    <property type="entry name" value="Periplasmic binding protein-like II"/>
    <property type="match status" value="1"/>
</dbReference>
<gene>
    <name evidence="5" type="ORF">G5C51_25730</name>
</gene>
<dbReference type="RefSeq" id="WP_165240590.1">
    <property type="nucleotide sequence ID" value="NZ_JAAKZV010000134.1"/>
</dbReference>
<dbReference type="CDD" id="cd01004">
    <property type="entry name" value="PBP2_MidA_like"/>
    <property type="match status" value="1"/>
</dbReference>
<dbReference type="PROSITE" id="PS51257">
    <property type="entry name" value="PROKAR_LIPOPROTEIN"/>
    <property type="match status" value="1"/>
</dbReference>
<dbReference type="PANTHER" id="PTHR35936">
    <property type="entry name" value="MEMBRANE-BOUND LYTIC MUREIN TRANSGLYCOSYLASE F"/>
    <property type="match status" value="1"/>
</dbReference>
<protein>
    <submittedName>
        <fullName evidence="5">ABC transporter substrate-binding protein</fullName>
    </submittedName>
</protein>
<feature type="region of interest" description="Disordered" evidence="2">
    <location>
        <begin position="35"/>
        <end position="58"/>
    </location>
</feature>
<dbReference type="Gene3D" id="3.40.190.10">
    <property type="entry name" value="Periplasmic binding protein-like II"/>
    <property type="match status" value="2"/>
</dbReference>
<dbReference type="InterPro" id="IPR001638">
    <property type="entry name" value="Solute-binding_3/MltF_N"/>
</dbReference>
<feature type="signal peptide" evidence="3">
    <location>
        <begin position="1"/>
        <end position="32"/>
    </location>
</feature>
<feature type="domain" description="Solute-binding protein family 3/N-terminal" evidence="4">
    <location>
        <begin position="67"/>
        <end position="292"/>
    </location>
</feature>
<keyword evidence="1 3" id="KW-0732">Signal</keyword>
<comment type="caution">
    <text evidence="5">The sequence shown here is derived from an EMBL/GenBank/DDBJ whole genome shotgun (WGS) entry which is preliminary data.</text>
</comment>
<dbReference type="PANTHER" id="PTHR35936:SF17">
    <property type="entry name" value="ARGININE-BINDING EXTRACELLULAR PROTEIN ARTP"/>
    <property type="match status" value="1"/>
</dbReference>
<dbReference type="AlphaFoldDB" id="A0A6G4U5C6"/>
<evidence type="ECO:0000259" key="4">
    <source>
        <dbReference type="SMART" id="SM00062"/>
    </source>
</evidence>
<dbReference type="EMBL" id="JAAKZV010000134">
    <property type="protein sequence ID" value="NGN67293.1"/>
    <property type="molecule type" value="Genomic_DNA"/>
</dbReference>
<evidence type="ECO:0000256" key="3">
    <source>
        <dbReference type="SAM" id="SignalP"/>
    </source>
</evidence>
<dbReference type="SMART" id="SM00062">
    <property type="entry name" value="PBPb"/>
    <property type="match status" value="1"/>
</dbReference>
<keyword evidence="6" id="KW-1185">Reference proteome</keyword>
<proteinExistence type="predicted"/>
<name>A0A6G4U5C6_9ACTN</name>
<evidence type="ECO:0000256" key="2">
    <source>
        <dbReference type="SAM" id="MobiDB-lite"/>
    </source>
</evidence>
<evidence type="ECO:0000256" key="1">
    <source>
        <dbReference type="ARBA" id="ARBA00022729"/>
    </source>
</evidence>
<sequence length="305" mass="32481">MTASTTRRTTPAKHRLAAVSALAVAGALVLSACGDQTEGGSGDSEKTNGSTSSLNKELPKKVRDAGVLKIGSDVAYAPMEFTKGGKTTGVDIDIANALGKELGVKVEFKNNTFDNLIPAMQTGRFDMIMSSMTDNKDRQGKVDFVDYFTAGVSILTNKGNPHKLETLDDLCGKKVALQRGTVSADIAKAQNKKCDKPIEVLPFTKDTEALLQVRQERAVADLNDFPVAAYNAKTSGGGKDFEVVGEQVEAAPYGIAVPKEQKELRDALVKALDKIIENGEYGKVLKKWNVEQGAVTKAAVNGGNE</sequence>
<organism evidence="5 6">
    <name type="scientific">Streptomyces coryli</name>
    <dbReference type="NCBI Taxonomy" id="1128680"/>
    <lineage>
        <taxon>Bacteria</taxon>
        <taxon>Bacillati</taxon>
        <taxon>Actinomycetota</taxon>
        <taxon>Actinomycetes</taxon>
        <taxon>Kitasatosporales</taxon>
        <taxon>Streptomycetaceae</taxon>
        <taxon>Streptomyces</taxon>
    </lineage>
</organism>
<dbReference type="Pfam" id="PF00497">
    <property type="entry name" value="SBP_bac_3"/>
    <property type="match status" value="1"/>
</dbReference>
<feature type="chain" id="PRO_5038361415" evidence="3">
    <location>
        <begin position="33"/>
        <end position="305"/>
    </location>
</feature>
<dbReference type="Proteomes" id="UP000481583">
    <property type="component" value="Unassembled WGS sequence"/>
</dbReference>
<evidence type="ECO:0000313" key="6">
    <source>
        <dbReference type="Proteomes" id="UP000481583"/>
    </source>
</evidence>
<evidence type="ECO:0000313" key="5">
    <source>
        <dbReference type="EMBL" id="NGN67293.1"/>
    </source>
</evidence>